<sequence>MHSALPRDPRQPIYLICLSWRTHLCAKACGCSRQGEGHALRPRAARWRSYSSTGCITHSPAPAQLLVAELSSGCMENSGGEYTCQSERDRPCFPSVVAAAR</sequence>
<evidence type="ECO:0000313" key="2">
    <source>
        <dbReference type="Proteomes" id="UP000327468"/>
    </source>
</evidence>
<name>A0A5N5MFI8_PANHP</name>
<accession>A0A5N5MFI8</accession>
<proteinExistence type="predicted"/>
<dbReference type="Proteomes" id="UP000327468">
    <property type="component" value="Chromosome 13"/>
</dbReference>
<keyword evidence="2" id="KW-1185">Reference proteome</keyword>
<dbReference type="AlphaFoldDB" id="A0A5N5MFI8"/>
<protein>
    <submittedName>
        <fullName evidence="1">Uncharacterized protein</fullName>
    </submittedName>
</protein>
<comment type="caution">
    <text evidence="1">The sequence shown here is derived from an EMBL/GenBank/DDBJ whole genome shotgun (WGS) entry which is preliminary data.</text>
</comment>
<evidence type="ECO:0000313" key="1">
    <source>
        <dbReference type="EMBL" id="KAB5553920.1"/>
    </source>
</evidence>
<gene>
    <name evidence="1" type="ORF">PHYPO_G00044210</name>
</gene>
<dbReference type="EMBL" id="VFJC01000014">
    <property type="protein sequence ID" value="KAB5553920.1"/>
    <property type="molecule type" value="Genomic_DNA"/>
</dbReference>
<organism evidence="1 2">
    <name type="scientific">Pangasianodon hypophthalmus</name>
    <name type="common">Striped catfish</name>
    <name type="synonym">Helicophagus hypophthalmus</name>
    <dbReference type="NCBI Taxonomy" id="310915"/>
    <lineage>
        <taxon>Eukaryota</taxon>
        <taxon>Metazoa</taxon>
        <taxon>Chordata</taxon>
        <taxon>Craniata</taxon>
        <taxon>Vertebrata</taxon>
        <taxon>Euteleostomi</taxon>
        <taxon>Actinopterygii</taxon>
        <taxon>Neopterygii</taxon>
        <taxon>Teleostei</taxon>
        <taxon>Ostariophysi</taxon>
        <taxon>Siluriformes</taxon>
        <taxon>Pangasiidae</taxon>
        <taxon>Pangasianodon</taxon>
    </lineage>
</organism>
<reference evidence="1 2" key="1">
    <citation type="submission" date="2019-06" db="EMBL/GenBank/DDBJ databases">
        <title>A chromosome-scale genome assembly of the striped catfish, Pangasianodon hypophthalmus.</title>
        <authorList>
            <person name="Wen M."/>
            <person name="Zahm M."/>
            <person name="Roques C."/>
            <person name="Cabau C."/>
            <person name="Klopp C."/>
            <person name="Donnadieu C."/>
            <person name="Jouanno E."/>
            <person name="Avarre J.-C."/>
            <person name="Campet M."/>
            <person name="Ha T.T.T."/>
            <person name="Dugue R."/>
            <person name="Lampietro C."/>
            <person name="Louis A."/>
            <person name="Herpin A."/>
            <person name="Echchiki A."/>
            <person name="Berthelot C."/>
            <person name="Parey E."/>
            <person name="Roest-Crollius H."/>
            <person name="Braasch I."/>
            <person name="Postlethwait J."/>
            <person name="Bobe J."/>
            <person name="Montfort J."/>
            <person name="Bouchez O."/>
            <person name="Begum T."/>
            <person name="Schartl M."/>
            <person name="Guiguen Y."/>
        </authorList>
    </citation>
    <scope>NUCLEOTIDE SEQUENCE [LARGE SCALE GENOMIC DNA]</scope>
    <source>
        <strain evidence="1 2">Indonesia</strain>
        <tissue evidence="1">Blood</tissue>
    </source>
</reference>